<dbReference type="EMBL" id="CP109011">
    <property type="protein sequence ID" value="WUT43490.1"/>
    <property type="molecule type" value="Genomic_DNA"/>
</dbReference>
<evidence type="ECO:0000256" key="2">
    <source>
        <dbReference type="ARBA" id="ARBA00009997"/>
    </source>
</evidence>
<evidence type="ECO:0000256" key="7">
    <source>
        <dbReference type="ARBA" id="ARBA00033711"/>
    </source>
</evidence>
<reference evidence="8" key="1">
    <citation type="submission" date="2022-10" db="EMBL/GenBank/DDBJ databases">
        <title>The complete genomes of actinobacterial strains from the NBC collection.</title>
        <authorList>
            <person name="Joergensen T.S."/>
            <person name="Alvarez Arevalo M."/>
            <person name="Sterndorff E.B."/>
            <person name="Faurdal D."/>
            <person name="Vuksanovic O."/>
            <person name="Mourched A.-S."/>
            <person name="Charusanti P."/>
            <person name="Shaw S."/>
            <person name="Blin K."/>
            <person name="Weber T."/>
        </authorList>
    </citation>
    <scope>NUCLEOTIDE SEQUENCE</scope>
    <source>
        <strain evidence="8">NBC_00686</strain>
    </source>
</reference>
<keyword evidence="5" id="KW-0378">Hydrolase</keyword>
<evidence type="ECO:0000313" key="8">
    <source>
        <dbReference type="EMBL" id="WUT43490.1"/>
    </source>
</evidence>
<comment type="catalytic activity">
    <reaction evidence="7">
        <text>(2R)-O-phospho-3-sulfolactate + H2O = (2R)-3-sulfolactate + phosphate</text>
        <dbReference type="Rhea" id="RHEA:23416"/>
        <dbReference type="ChEBI" id="CHEBI:15377"/>
        <dbReference type="ChEBI" id="CHEBI:15597"/>
        <dbReference type="ChEBI" id="CHEBI:43474"/>
        <dbReference type="ChEBI" id="CHEBI:58738"/>
        <dbReference type="EC" id="3.1.3.71"/>
    </reaction>
</comment>
<dbReference type="EC" id="3.1.3.71" evidence="3"/>
<dbReference type="Gene3D" id="3.90.1560.10">
    <property type="entry name" value="ComB-like"/>
    <property type="match status" value="1"/>
</dbReference>
<evidence type="ECO:0000313" key="9">
    <source>
        <dbReference type="Proteomes" id="UP001432168"/>
    </source>
</evidence>
<accession>A0ABZ1WUL5</accession>
<dbReference type="PANTHER" id="PTHR37311:SF1">
    <property type="entry name" value="2-PHOSPHOSULFOLACTATE PHOSPHATASE-RELATED"/>
    <property type="match status" value="1"/>
</dbReference>
<evidence type="ECO:0000256" key="6">
    <source>
        <dbReference type="ARBA" id="ARBA00022842"/>
    </source>
</evidence>
<evidence type="ECO:0000256" key="3">
    <source>
        <dbReference type="ARBA" id="ARBA00012953"/>
    </source>
</evidence>
<proteinExistence type="inferred from homology"/>
<evidence type="ECO:0000256" key="5">
    <source>
        <dbReference type="ARBA" id="ARBA00022801"/>
    </source>
</evidence>
<dbReference type="InterPro" id="IPR005238">
    <property type="entry name" value="ComB-like"/>
</dbReference>
<evidence type="ECO:0000256" key="4">
    <source>
        <dbReference type="ARBA" id="ARBA00021948"/>
    </source>
</evidence>
<comment type="cofactor">
    <cofactor evidence="1">
        <name>Mg(2+)</name>
        <dbReference type="ChEBI" id="CHEBI:18420"/>
    </cofactor>
</comment>
<dbReference type="InterPro" id="IPR036702">
    <property type="entry name" value="ComB-like_sf"/>
</dbReference>
<protein>
    <recommendedName>
        <fullName evidence="4">Probable 2-phosphosulfolactate phosphatase</fullName>
        <ecNumber evidence="3">3.1.3.71</ecNumber>
    </recommendedName>
</protein>
<name>A0ABZ1WUL5_9ACTN</name>
<evidence type="ECO:0000256" key="1">
    <source>
        <dbReference type="ARBA" id="ARBA00001946"/>
    </source>
</evidence>
<dbReference type="PANTHER" id="PTHR37311">
    <property type="entry name" value="2-PHOSPHOSULFOLACTATE PHOSPHATASE-RELATED"/>
    <property type="match status" value="1"/>
</dbReference>
<comment type="similarity">
    <text evidence="2">Belongs to the ComB family.</text>
</comment>
<dbReference type="Proteomes" id="UP001432168">
    <property type="component" value="Chromosome"/>
</dbReference>
<sequence>MGPVEHRVVGRSNLGVQQPVVVIDVMRAFTTAAWAFARGTERIVLAGSEADARDLKQRHPDWPAAKDGAPSPGFDLVNSPVMMAEQDLAGRTLILTTTSGTAGAHRAAAAPLVLCASFVVAGATARFLRSRGASRVMYLATGDDGRADEDRACAEYIGRCLDGGEPAVEPFLRRARASDAAAELAEGVRRGYRGIHPDDAEFCLDADRFSFAMTAAREGGLLVLRPVRTT</sequence>
<keyword evidence="9" id="KW-1185">Reference proteome</keyword>
<dbReference type="SUPFAM" id="SSF142823">
    <property type="entry name" value="ComB-like"/>
    <property type="match status" value="1"/>
</dbReference>
<gene>
    <name evidence="8" type="ORF">OG929_14785</name>
</gene>
<dbReference type="Pfam" id="PF04029">
    <property type="entry name" value="2-ph_phosp"/>
    <property type="match status" value="1"/>
</dbReference>
<organism evidence="8 9">
    <name type="scientific">Streptomyces pseudovenezuelae</name>
    <dbReference type="NCBI Taxonomy" id="67350"/>
    <lineage>
        <taxon>Bacteria</taxon>
        <taxon>Bacillati</taxon>
        <taxon>Actinomycetota</taxon>
        <taxon>Actinomycetes</taxon>
        <taxon>Kitasatosporales</taxon>
        <taxon>Streptomycetaceae</taxon>
        <taxon>Streptomyces</taxon>
        <taxon>Streptomyces aurantiacus group</taxon>
    </lineage>
</organism>
<keyword evidence="6" id="KW-0460">Magnesium</keyword>